<name>A0A0C9X247_9AGAR</name>
<organism evidence="1 2">
    <name type="scientific">Laccaria amethystina LaAM-08-1</name>
    <dbReference type="NCBI Taxonomy" id="1095629"/>
    <lineage>
        <taxon>Eukaryota</taxon>
        <taxon>Fungi</taxon>
        <taxon>Dikarya</taxon>
        <taxon>Basidiomycota</taxon>
        <taxon>Agaricomycotina</taxon>
        <taxon>Agaricomycetes</taxon>
        <taxon>Agaricomycetidae</taxon>
        <taxon>Agaricales</taxon>
        <taxon>Agaricineae</taxon>
        <taxon>Hydnangiaceae</taxon>
        <taxon>Laccaria</taxon>
    </lineage>
</organism>
<keyword evidence="2" id="KW-1185">Reference proteome</keyword>
<evidence type="ECO:0000313" key="2">
    <source>
        <dbReference type="Proteomes" id="UP000054477"/>
    </source>
</evidence>
<dbReference type="EMBL" id="KN838976">
    <property type="protein sequence ID" value="KIJ91716.1"/>
    <property type="molecule type" value="Genomic_DNA"/>
</dbReference>
<gene>
    <name evidence="1" type="ORF">K443DRAFT_474431</name>
</gene>
<sequence>MDDKRRGSFCGRFTFGSHAILPLHSTHAPLEYVQAGDLLYNVIGTTHGEHRCSGQRRG</sequence>
<dbReference type="HOGENOM" id="CLU_2979456_0_0_1"/>
<reference evidence="1 2" key="1">
    <citation type="submission" date="2014-04" db="EMBL/GenBank/DDBJ databases">
        <authorList>
            <consortium name="DOE Joint Genome Institute"/>
            <person name="Kuo A."/>
            <person name="Kohler A."/>
            <person name="Nagy L.G."/>
            <person name="Floudas D."/>
            <person name="Copeland A."/>
            <person name="Barry K.W."/>
            <person name="Cichocki N."/>
            <person name="Veneault-Fourrey C."/>
            <person name="LaButti K."/>
            <person name="Lindquist E.A."/>
            <person name="Lipzen A."/>
            <person name="Lundell T."/>
            <person name="Morin E."/>
            <person name="Murat C."/>
            <person name="Sun H."/>
            <person name="Tunlid A."/>
            <person name="Henrissat B."/>
            <person name="Grigoriev I.V."/>
            <person name="Hibbett D.S."/>
            <person name="Martin F."/>
            <person name="Nordberg H.P."/>
            <person name="Cantor M.N."/>
            <person name="Hua S.X."/>
        </authorList>
    </citation>
    <scope>NUCLEOTIDE SEQUENCE [LARGE SCALE GENOMIC DNA]</scope>
    <source>
        <strain evidence="1 2">LaAM-08-1</strain>
    </source>
</reference>
<protein>
    <submittedName>
        <fullName evidence="1">Uncharacterized protein</fullName>
    </submittedName>
</protein>
<accession>A0A0C9X247</accession>
<dbReference type="AlphaFoldDB" id="A0A0C9X247"/>
<dbReference type="Proteomes" id="UP000054477">
    <property type="component" value="Unassembled WGS sequence"/>
</dbReference>
<evidence type="ECO:0000313" key="1">
    <source>
        <dbReference type="EMBL" id="KIJ91716.1"/>
    </source>
</evidence>
<proteinExistence type="predicted"/>
<reference evidence="2" key="2">
    <citation type="submission" date="2015-01" db="EMBL/GenBank/DDBJ databases">
        <title>Evolutionary Origins and Diversification of the Mycorrhizal Mutualists.</title>
        <authorList>
            <consortium name="DOE Joint Genome Institute"/>
            <consortium name="Mycorrhizal Genomics Consortium"/>
            <person name="Kohler A."/>
            <person name="Kuo A."/>
            <person name="Nagy L.G."/>
            <person name="Floudas D."/>
            <person name="Copeland A."/>
            <person name="Barry K.W."/>
            <person name="Cichocki N."/>
            <person name="Veneault-Fourrey C."/>
            <person name="LaButti K."/>
            <person name="Lindquist E.A."/>
            <person name="Lipzen A."/>
            <person name="Lundell T."/>
            <person name="Morin E."/>
            <person name="Murat C."/>
            <person name="Riley R."/>
            <person name="Ohm R."/>
            <person name="Sun H."/>
            <person name="Tunlid A."/>
            <person name="Henrissat B."/>
            <person name="Grigoriev I.V."/>
            <person name="Hibbett D.S."/>
            <person name="Martin F."/>
        </authorList>
    </citation>
    <scope>NUCLEOTIDE SEQUENCE [LARGE SCALE GENOMIC DNA]</scope>
    <source>
        <strain evidence="2">LaAM-08-1</strain>
    </source>
</reference>